<gene>
    <name evidence="19" type="primary">recB</name>
    <name evidence="19" type="ORF">H8E79_08760</name>
</gene>
<evidence type="ECO:0000256" key="16">
    <source>
        <dbReference type="PROSITE-ProRule" id="PRU00560"/>
    </source>
</evidence>
<dbReference type="Gene3D" id="3.90.320.10">
    <property type="match status" value="1"/>
</dbReference>
<evidence type="ECO:0000256" key="2">
    <source>
        <dbReference type="ARBA" id="ARBA00022723"/>
    </source>
</evidence>
<dbReference type="GO" id="GO:0005524">
    <property type="term" value="F:ATP binding"/>
    <property type="evidence" value="ECO:0007669"/>
    <property type="project" value="UniProtKB-UniRule"/>
</dbReference>
<dbReference type="InterPro" id="IPR014016">
    <property type="entry name" value="UvrD-like_ATP-bd"/>
</dbReference>
<dbReference type="InterPro" id="IPR014017">
    <property type="entry name" value="DNA_helicase_UvrD-like_C"/>
</dbReference>
<dbReference type="InterPro" id="IPR038726">
    <property type="entry name" value="PDDEXK_AddAB-type"/>
</dbReference>
<dbReference type="GO" id="GO:0046872">
    <property type="term" value="F:metal ion binding"/>
    <property type="evidence" value="ECO:0007669"/>
    <property type="project" value="UniProtKB-KW"/>
</dbReference>
<dbReference type="Gene3D" id="1.10.3170.10">
    <property type="entry name" value="Recbcd, chain B, domain 2"/>
    <property type="match status" value="1"/>
</dbReference>
<dbReference type="InterPro" id="IPR011335">
    <property type="entry name" value="Restrct_endonuc-II-like"/>
</dbReference>
<evidence type="ECO:0000256" key="13">
    <source>
        <dbReference type="ARBA" id="ARBA00034617"/>
    </source>
</evidence>
<reference evidence="19 20" key="1">
    <citation type="submission" date="2020-08" db="EMBL/GenBank/DDBJ databases">
        <title>Bridging the membrane lipid divide: bacteria of the FCB group superphylum have the potential to synthesize archaeal ether lipids.</title>
        <authorList>
            <person name="Villanueva L."/>
            <person name="Von Meijenfeldt F.A.B."/>
            <person name="Westbye A.B."/>
            <person name="Yadav S."/>
            <person name="Hopmans E.C."/>
            <person name="Dutilh B.E."/>
            <person name="Sinninghe Damste J.S."/>
        </authorList>
    </citation>
    <scope>NUCLEOTIDE SEQUENCE [LARGE SCALE GENOMIC DNA]</scope>
    <source>
        <strain evidence="19">NIOZ-UU81</strain>
    </source>
</reference>
<dbReference type="GO" id="GO:0043138">
    <property type="term" value="F:3'-5' DNA helicase activity"/>
    <property type="evidence" value="ECO:0007669"/>
    <property type="project" value="UniProtKB-EC"/>
</dbReference>
<evidence type="ECO:0000256" key="1">
    <source>
        <dbReference type="ARBA" id="ARBA00022722"/>
    </source>
</evidence>
<evidence type="ECO:0000256" key="4">
    <source>
        <dbReference type="ARBA" id="ARBA00022763"/>
    </source>
</evidence>
<evidence type="ECO:0000256" key="7">
    <source>
        <dbReference type="ARBA" id="ARBA00022839"/>
    </source>
</evidence>
<organism evidence="19 20">
    <name type="scientific">Candidatus Desulfatifera sulfidica</name>
    <dbReference type="NCBI Taxonomy" id="2841691"/>
    <lineage>
        <taxon>Bacteria</taxon>
        <taxon>Pseudomonadati</taxon>
        <taxon>Thermodesulfobacteriota</taxon>
        <taxon>Desulfobulbia</taxon>
        <taxon>Desulfobulbales</taxon>
        <taxon>Desulfobulbaceae</taxon>
        <taxon>Candidatus Desulfatifera</taxon>
    </lineage>
</organism>
<dbReference type="InterPro" id="IPR011604">
    <property type="entry name" value="PDDEXK-like_dom_sf"/>
</dbReference>
<dbReference type="InterPro" id="IPR027417">
    <property type="entry name" value="P-loop_NTPase"/>
</dbReference>
<proteinExistence type="inferred from homology"/>
<dbReference type="PANTHER" id="PTHR11070:SF23">
    <property type="entry name" value="RECBCD ENZYME SUBUNIT RECB"/>
    <property type="match status" value="1"/>
</dbReference>
<feature type="binding site" evidence="16">
    <location>
        <begin position="24"/>
        <end position="31"/>
    </location>
    <ligand>
        <name>ATP</name>
        <dbReference type="ChEBI" id="CHEBI:30616"/>
    </ligand>
</feature>
<accession>A0A8J6NCQ1</accession>
<dbReference type="Proteomes" id="UP000599024">
    <property type="component" value="Unassembled WGS sequence"/>
</dbReference>
<dbReference type="Pfam" id="PF00580">
    <property type="entry name" value="UvrD-helicase"/>
    <property type="match status" value="1"/>
</dbReference>
<evidence type="ECO:0000256" key="14">
    <source>
        <dbReference type="ARBA" id="ARBA00034808"/>
    </source>
</evidence>
<dbReference type="HAMAP" id="MF_01485">
    <property type="entry name" value="RecB"/>
    <property type="match status" value="1"/>
</dbReference>
<dbReference type="InterPro" id="IPR004586">
    <property type="entry name" value="RecB"/>
</dbReference>
<keyword evidence="12" id="KW-0413">Isomerase</keyword>
<keyword evidence="7" id="KW-0269">Exonuclease</keyword>
<keyword evidence="2" id="KW-0479">Metal-binding</keyword>
<evidence type="ECO:0000256" key="12">
    <source>
        <dbReference type="ARBA" id="ARBA00023235"/>
    </source>
</evidence>
<feature type="domain" description="UvrD-like helicase C-terminal" evidence="18">
    <location>
        <begin position="450"/>
        <end position="742"/>
    </location>
</feature>
<dbReference type="GO" id="GO:0005829">
    <property type="term" value="C:cytosol"/>
    <property type="evidence" value="ECO:0007669"/>
    <property type="project" value="TreeGrafter"/>
</dbReference>
<dbReference type="NCBIfam" id="TIGR00609">
    <property type="entry name" value="recB"/>
    <property type="match status" value="1"/>
</dbReference>
<evidence type="ECO:0000256" key="15">
    <source>
        <dbReference type="ARBA" id="ARBA00048988"/>
    </source>
</evidence>
<evidence type="ECO:0000259" key="17">
    <source>
        <dbReference type="PROSITE" id="PS51198"/>
    </source>
</evidence>
<evidence type="ECO:0000256" key="8">
    <source>
        <dbReference type="ARBA" id="ARBA00022840"/>
    </source>
</evidence>
<evidence type="ECO:0000256" key="3">
    <source>
        <dbReference type="ARBA" id="ARBA00022741"/>
    </source>
</evidence>
<comment type="caution">
    <text evidence="19">The sequence shown here is derived from an EMBL/GenBank/DDBJ whole genome shotgun (WGS) entry which is preliminary data.</text>
</comment>
<dbReference type="GO" id="GO:0009338">
    <property type="term" value="C:exodeoxyribonuclease V complex"/>
    <property type="evidence" value="ECO:0007669"/>
    <property type="project" value="TreeGrafter"/>
</dbReference>
<dbReference type="CDD" id="cd22352">
    <property type="entry name" value="RecB_C-like"/>
    <property type="match status" value="1"/>
</dbReference>
<evidence type="ECO:0000256" key="10">
    <source>
        <dbReference type="ARBA" id="ARBA00023125"/>
    </source>
</evidence>
<keyword evidence="8 16" id="KW-0067">ATP-binding</keyword>
<dbReference type="GO" id="GO:0008854">
    <property type="term" value="F:exodeoxyribonuclease V activity"/>
    <property type="evidence" value="ECO:0007669"/>
    <property type="project" value="InterPro"/>
</dbReference>
<keyword evidence="3 16" id="KW-0547">Nucleotide-binding</keyword>
<evidence type="ECO:0000256" key="9">
    <source>
        <dbReference type="ARBA" id="ARBA00022842"/>
    </source>
</evidence>
<name>A0A8J6NCQ1_9BACT</name>
<comment type="catalytic activity">
    <reaction evidence="15">
        <text>ATP + H2O = ADP + phosphate + H(+)</text>
        <dbReference type="Rhea" id="RHEA:13065"/>
        <dbReference type="ChEBI" id="CHEBI:15377"/>
        <dbReference type="ChEBI" id="CHEBI:15378"/>
        <dbReference type="ChEBI" id="CHEBI:30616"/>
        <dbReference type="ChEBI" id="CHEBI:43474"/>
        <dbReference type="ChEBI" id="CHEBI:456216"/>
        <dbReference type="EC" id="5.6.2.4"/>
    </reaction>
</comment>
<dbReference type="Pfam" id="PF13361">
    <property type="entry name" value="UvrD_C"/>
    <property type="match status" value="1"/>
</dbReference>
<keyword evidence="1" id="KW-0540">Nuclease</keyword>
<keyword evidence="11" id="KW-0234">DNA repair</keyword>
<dbReference type="GO" id="GO:0003677">
    <property type="term" value="F:DNA binding"/>
    <property type="evidence" value="ECO:0007669"/>
    <property type="project" value="UniProtKB-KW"/>
</dbReference>
<evidence type="ECO:0000313" key="20">
    <source>
        <dbReference type="Proteomes" id="UP000599024"/>
    </source>
</evidence>
<dbReference type="Gene3D" id="3.40.50.300">
    <property type="entry name" value="P-loop containing nucleotide triphosphate hydrolases"/>
    <property type="match status" value="2"/>
</dbReference>
<protein>
    <recommendedName>
        <fullName evidence="14">DNA 3'-5' helicase</fullName>
        <ecNumber evidence="14">5.6.2.4</ecNumber>
    </recommendedName>
</protein>
<feature type="domain" description="UvrD-like helicase ATP-binding" evidence="17">
    <location>
        <begin position="3"/>
        <end position="449"/>
    </location>
</feature>
<keyword evidence="10" id="KW-0238">DNA-binding</keyword>
<dbReference type="Pfam" id="PF12705">
    <property type="entry name" value="PDDEXK_1"/>
    <property type="match status" value="1"/>
</dbReference>
<dbReference type="PROSITE" id="PS51198">
    <property type="entry name" value="UVRD_HELICASE_ATP_BIND"/>
    <property type="match status" value="1"/>
</dbReference>
<dbReference type="SUPFAM" id="SSF52540">
    <property type="entry name" value="P-loop containing nucleoside triphosphate hydrolases"/>
    <property type="match status" value="1"/>
</dbReference>
<evidence type="ECO:0000313" key="19">
    <source>
        <dbReference type="EMBL" id="MBC8209240.1"/>
    </source>
</evidence>
<keyword evidence="4" id="KW-0227">DNA damage</keyword>
<dbReference type="SUPFAM" id="SSF52980">
    <property type="entry name" value="Restriction endonuclease-like"/>
    <property type="match status" value="1"/>
</dbReference>
<keyword evidence="9" id="KW-0460">Magnesium</keyword>
<evidence type="ECO:0000256" key="11">
    <source>
        <dbReference type="ARBA" id="ARBA00023204"/>
    </source>
</evidence>
<dbReference type="PROSITE" id="PS51217">
    <property type="entry name" value="UVRD_HELICASE_CTER"/>
    <property type="match status" value="1"/>
</dbReference>
<keyword evidence="6 16" id="KW-0347">Helicase</keyword>
<dbReference type="AlphaFoldDB" id="A0A8J6NCQ1"/>
<dbReference type="EMBL" id="JACNLK010000084">
    <property type="protein sequence ID" value="MBC8209240.1"/>
    <property type="molecule type" value="Genomic_DNA"/>
</dbReference>
<dbReference type="PANTHER" id="PTHR11070">
    <property type="entry name" value="UVRD / RECB / PCRA DNA HELICASE FAMILY MEMBER"/>
    <property type="match status" value="1"/>
</dbReference>
<evidence type="ECO:0000256" key="6">
    <source>
        <dbReference type="ARBA" id="ARBA00022806"/>
    </source>
</evidence>
<comment type="catalytic activity">
    <reaction evidence="13">
        <text>Couples ATP hydrolysis with the unwinding of duplex DNA by translocating in the 3'-5' direction.</text>
        <dbReference type="EC" id="5.6.2.4"/>
    </reaction>
</comment>
<keyword evidence="5 16" id="KW-0378">Hydrolase</keyword>
<evidence type="ECO:0000259" key="18">
    <source>
        <dbReference type="PROSITE" id="PS51217"/>
    </source>
</evidence>
<dbReference type="EC" id="5.6.2.4" evidence="14"/>
<dbReference type="GO" id="GO:0000725">
    <property type="term" value="P:recombinational repair"/>
    <property type="evidence" value="ECO:0007669"/>
    <property type="project" value="TreeGrafter"/>
</dbReference>
<dbReference type="Gene3D" id="1.10.486.10">
    <property type="entry name" value="PCRA, domain 4"/>
    <property type="match status" value="1"/>
</dbReference>
<evidence type="ECO:0000256" key="5">
    <source>
        <dbReference type="ARBA" id="ARBA00022801"/>
    </source>
</evidence>
<sequence>MSTDFQLFEAAVTPLTSGVNLVEASAGTGKTYALAMLVLRFIVERDVAVDRILVVTFTQAATEELRGRIRSRIVEARMALVGGRGGGDATLEQWLAEIKDRDLAVARLEQALLDMDRASIFTIHGFCQRVLREQALDSGLLFDAHLLADTRLVVQEVVEDYWRRQLYDLSPDECAPLVAAYPTPAALYQSVKSNGAFWDQIEPEPRSLEDGLAAYAEGRKNLSLWWQQHQERLFMRLNEALGQGLFKKPMTADFNEWWQGIDDFCHGRSPRLPKDLARLAQAGMLACLNGNKIRSVEKRLDLVESWALPQSEVATCEAAIRDLRLTFRGHLVRGLHGQVTQGLLRRNRLGFDDLITLLSQALVGPRAQQLRCSIGERFQVALIDEFQDTDQRQYQIFSTLFGSAQQYLYLIGDPKQAIYRFRGADIHAYYRARESAASLLGLGHNYRSHPNLVAAVNRLFTAHLTPFHPVTPARNAAEIGLSCSGLDLSSLLCCHLPENPSDKKGRWSSGLAREQIIASLTREICTLLDPDRPLLFGNQEDSERLEARDIAILVRNSNQGQACREALLRAGIPTVLTSRKSVFDSSECLEFIRILRAVCTPVDPELLKAAMTCSWFGLSGTDIHALWLDDGGAEAWLERFQGYAQCWQEQGFLVMMGRLLTGERVFENLAKLEWSERRITNINHLLELIHAAVEEEALAPTQVLQWLVRLVDGDGASPDKSELRLESDERAVRIVTIHAAKGLQYPVVFCPFLWYSIRYDHAPALVCQAQDGTSVLDIGSPAFTVRQKQRNEEDWAEELRLVYVALTRAVSRCYLYWADVKARKPVADARSTALASILGLQDAEDGLEQERLLRELSGELGGEYQALGLDTVQVPVVLSEPDHEVLVCRTKRRKDLEAGWRLHSYSSLAHLSFNDPDEPESDPDFFALKEDRRDNMDAERPRRIEEPELSLPAGPGFGNLIHALLEEIPFPRLAGESLRDAQLLEYCRRFQQNVEVAPLRRLLVQTTTTPLLAGDMSDSFALSQLAQSDCLQEMPFTLHLRGGSTARLNDVLAGQPAVRPVGYQDLRGYLTGFIDLVCRFRGRYYLIDYKSNRLGADSVLYAPEGLVSAMREHNYGLQYWIYSLVLQNYLAQTLVDYSHEDHFGGVCYLFVRGMDPAVPGSGVYFDRPDEILLDRLHRAMTGGED</sequence>
<dbReference type="InterPro" id="IPR000212">
    <property type="entry name" value="DNA_helicase_UvrD/REP"/>
</dbReference>